<evidence type="ECO:0000313" key="14">
    <source>
        <dbReference type="Proteomes" id="UP000663887"/>
    </source>
</evidence>
<keyword evidence="2" id="KW-0963">Cytoplasm</keyword>
<keyword evidence="6 9" id="KW-0505">Motor protein</keyword>
<keyword evidence="10" id="KW-0175">Coiled coil</keyword>
<evidence type="ECO:0000256" key="11">
    <source>
        <dbReference type="SAM" id="MobiDB-lite"/>
    </source>
</evidence>
<dbReference type="PRINTS" id="PR00380">
    <property type="entry name" value="KINESINHEAVY"/>
</dbReference>
<dbReference type="PANTHER" id="PTHR47969:SF25">
    <property type="entry name" value="KINESIN MOTOR DOMAIN-CONTAINING PROTEIN"/>
    <property type="match status" value="1"/>
</dbReference>
<dbReference type="EMBL" id="CAJNRG010016481">
    <property type="protein sequence ID" value="CAF2200985.1"/>
    <property type="molecule type" value="Genomic_DNA"/>
</dbReference>
<protein>
    <recommendedName>
        <fullName evidence="12">Kinesin motor domain-containing protein</fullName>
    </recommendedName>
</protein>
<dbReference type="GO" id="GO:0051231">
    <property type="term" value="P:spindle elongation"/>
    <property type="evidence" value="ECO:0007669"/>
    <property type="project" value="TreeGrafter"/>
</dbReference>
<feature type="compositionally biased region" description="Low complexity" evidence="11">
    <location>
        <begin position="1212"/>
        <end position="1231"/>
    </location>
</feature>
<evidence type="ECO:0000256" key="4">
    <source>
        <dbReference type="ARBA" id="ARBA00022741"/>
    </source>
</evidence>
<name>A0A816ZDL1_9BILA</name>
<evidence type="ECO:0000256" key="9">
    <source>
        <dbReference type="PROSITE-ProRule" id="PRU00283"/>
    </source>
</evidence>
<comment type="subcellular location">
    <subcellularLocation>
        <location evidence="1">Cytoplasm</location>
        <location evidence="1">Cytoskeleton</location>
    </subcellularLocation>
</comment>
<dbReference type="InterPro" id="IPR027417">
    <property type="entry name" value="P-loop_NTPase"/>
</dbReference>
<feature type="coiled-coil region" evidence="10">
    <location>
        <begin position="559"/>
        <end position="614"/>
    </location>
</feature>
<dbReference type="PANTHER" id="PTHR47969">
    <property type="entry name" value="CHROMOSOME-ASSOCIATED KINESIN KIF4A-RELATED"/>
    <property type="match status" value="1"/>
</dbReference>
<dbReference type="GO" id="GO:0003777">
    <property type="term" value="F:microtubule motor activity"/>
    <property type="evidence" value="ECO:0007669"/>
    <property type="project" value="InterPro"/>
</dbReference>
<feature type="domain" description="Kinesin motor" evidence="12">
    <location>
        <begin position="109"/>
        <end position="457"/>
    </location>
</feature>
<dbReference type="PROSITE" id="PS00411">
    <property type="entry name" value="KINESIN_MOTOR_1"/>
    <property type="match status" value="1"/>
</dbReference>
<dbReference type="Pfam" id="PF25764">
    <property type="entry name" value="KIF21A_4th"/>
    <property type="match status" value="1"/>
</dbReference>
<dbReference type="Proteomes" id="UP000663887">
    <property type="component" value="Unassembled WGS sequence"/>
</dbReference>
<dbReference type="GO" id="GO:0005874">
    <property type="term" value="C:microtubule"/>
    <property type="evidence" value="ECO:0007669"/>
    <property type="project" value="UniProtKB-KW"/>
</dbReference>
<dbReference type="GO" id="GO:0008017">
    <property type="term" value="F:microtubule binding"/>
    <property type="evidence" value="ECO:0007669"/>
    <property type="project" value="InterPro"/>
</dbReference>
<dbReference type="GO" id="GO:0007018">
    <property type="term" value="P:microtubule-based movement"/>
    <property type="evidence" value="ECO:0007669"/>
    <property type="project" value="InterPro"/>
</dbReference>
<proteinExistence type="inferred from homology"/>
<evidence type="ECO:0000256" key="8">
    <source>
        <dbReference type="ARBA" id="ARBA00034704"/>
    </source>
</evidence>
<feature type="compositionally biased region" description="Basic and acidic residues" evidence="11">
    <location>
        <begin position="1233"/>
        <end position="1243"/>
    </location>
</feature>
<dbReference type="Gene3D" id="6.10.250.1060">
    <property type="match status" value="1"/>
</dbReference>
<feature type="region of interest" description="Disordered" evidence="11">
    <location>
        <begin position="620"/>
        <end position="651"/>
    </location>
</feature>
<evidence type="ECO:0000313" key="13">
    <source>
        <dbReference type="EMBL" id="CAF2200985.1"/>
    </source>
</evidence>
<comment type="caution">
    <text evidence="13">The sequence shown here is derived from an EMBL/GenBank/DDBJ whole genome shotgun (WGS) entry which is preliminary data.</text>
</comment>
<feature type="coiled-coil region" evidence="10">
    <location>
        <begin position="63"/>
        <end position="104"/>
    </location>
</feature>
<evidence type="ECO:0000256" key="2">
    <source>
        <dbReference type="ARBA" id="ARBA00022490"/>
    </source>
</evidence>
<evidence type="ECO:0000256" key="1">
    <source>
        <dbReference type="ARBA" id="ARBA00004245"/>
    </source>
</evidence>
<keyword evidence="7" id="KW-0206">Cytoskeleton</keyword>
<feature type="compositionally biased region" description="Polar residues" evidence="11">
    <location>
        <begin position="1247"/>
        <end position="1259"/>
    </location>
</feature>
<evidence type="ECO:0000256" key="7">
    <source>
        <dbReference type="ARBA" id="ARBA00023212"/>
    </source>
</evidence>
<organism evidence="13 14">
    <name type="scientific">Rotaria magnacalcarata</name>
    <dbReference type="NCBI Taxonomy" id="392030"/>
    <lineage>
        <taxon>Eukaryota</taxon>
        <taxon>Metazoa</taxon>
        <taxon>Spiralia</taxon>
        <taxon>Gnathifera</taxon>
        <taxon>Rotifera</taxon>
        <taxon>Eurotatoria</taxon>
        <taxon>Bdelloidea</taxon>
        <taxon>Philodinida</taxon>
        <taxon>Philodinidae</taxon>
        <taxon>Rotaria</taxon>
    </lineage>
</organism>
<keyword evidence="3" id="KW-0493">Microtubule</keyword>
<dbReference type="SUPFAM" id="SSF52540">
    <property type="entry name" value="P-loop containing nucleoside triphosphate hydrolases"/>
    <property type="match status" value="1"/>
</dbReference>
<sequence>MTSTYRPNESKREEFRRYLEKGGVVDAVTRALVALYEEAEKPNNATEFVRRFMGASGPDSAEIETIKTELMAVREKFDELVRENEILKEKLQKYENDEMKMLANESEFRVKVAVRVRPFLQREKNHEQKSCIAIHPQTNQIVLGERRTFKYDFVFGPKTLQEELYRTSVEPMLNNVFDGYNVTIFAYGQTGSGKTYTMTGGNILSIGEKDYGIVPRAVKTIFDTVHNRHDCQVTISASYLEIYKDDIIDLLDVNDKDLDVRDDAAGNTVVVGASEHRCHSIDDVVSLLKKGSNVRHTGATQMNDESSRSHAIFTLYIEQRVHDKNSNGNLVQASFDGLVKPMQSTFDESFLSAKLHFVDLAGSERVARTQNTGERFQESIRINSGLLALGNVVSALSDPKKRTGGHIPYRDSKITRLLKDSLGGNAKTLMITCVSPCTADLDESLNALKYAHRASQIRNKPIKNVDPNAQRFIEMQSEITHLREELERQRTILSRDEQSSNSRRSTGFNGVDHSRRLIQTAFVCFQQLNDCEDLGDEQKQWIQTWMDAVSNENSEDICNDILTSRVTNLESALHSAKDELRSESQMRVKREMILDRLQEQLKTKEDELNRIRMAMDESNYPTTTTKKSLPDRTKSAPHFGGVQRKEQSIQPRTIHSSPAVFDMDYVVERFHGRSLALAHSQEEIEELDLRNSDEKQNDEKKFFRRGTYRLRKNRLTPSILQQDDALQSLTESTINKQKLIEEVSRKVKEAESKAQDLSINIQLKEQLIKSVYASTKDVKETNEQYEQHIKTLEKEVDKAKQEYHDLQKNMQQIATKNTSEKSKLEGEYRKKCEMAKARLESLQQKEKQYRDLMSKLSGNSEKRIADLQSALFRMKQQYETAQKRIREESELKNKFEQDLVREQQRIQELTIQNEQQQKILKLKTEGLVAAQRKLRGAPNGTNNDGVATINIEADMEKLVIERKELETLRDDISKREELIQKRESLLNERTELETKKLRTSQVLNKSLKSVNEKLKTVDKQQPNHQVIREQLLKQKRLFTERLEQQDCVLTPSEERRLIEIDEGLEAIDLAIDYQNNIINRRERDVQQSIRASQGPDSPLFKIGQLSENECKELCRKLFEKVIDLKEDENKNRREFDEIKSQIVDQTEIINELQSRVQTLTLDHDRRLTSIQQTHEEEKQLLFGQLQETSNQMKELERDLYFYKHKTRELRKSMATSTTSALDTSTSSTAGAARRKETNQHEDDFPTQLPTPRTAVQQHQPAPFLLKVGNRSTSAHHIQQDEIKKR</sequence>
<evidence type="ECO:0000259" key="12">
    <source>
        <dbReference type="PROSITE" id="PS50067"/>
    </source>
</evidence>
<evidence type="ECO:0000256" key="10">
    <source>
        <dbReference type="SAM" id="Coils"/>
    </source>
</evidence>
<dbReference type="Gene3D" id="3.40.850.10">
    <property type="entry name" value="Kinesin motor domain"/>
    <property type="match status" value="1"/>
</dbReference>
<dbReference type="SMART" id="SM00129">
    <property type="entry name" value="KISc"/>
    <property type="match status" value="1"/>
</dbReference>
<feature type="coiled-coil region" evidence="10">
    <location>
        <begin position="1178"/>
        <end position="1205"/>
    </location>
</feature>
<accession>A0A816ZDL1</accession>
<dbReference type="InterPro" id="IPR001752">
    <property type="entry name" value="Kinesin_motor_dom"/>
</dbReference>
<evidence type="ECO:0000256" key="3">
    <source>
        <dbReference type="ARBA" id="ARBA00022701"/>
    </source>
</evidence>
<dbReference type="CDD" id="cd21937">
    <property type="entry name" value="ZIP_MycBP-like"/>
    <property type="match status" value="1"/>
</dbReference>
<dbReference type="InterPro" id="IPR036961">
    <property type="entry name" value="Kinesin_motor_dom_sf"/>
</dbReference>
<feature type="coiled-coil region" evidence="10">
    <location>
        <begin position="955"/>
        <end position="995"/>
    </location>
</feature>
<dbReference type="InterPro" id="IPR027640">
    <property type="entry name" value="Kinesin-like_fam"/>
</dbReference>
<reference evidence="13" key="1">
    <citation type="submission" date="2021-02" db="EMBL/GenBank/DDBJ databases">
        <authorList>
            <person name="Nowell W R."/>
        </authorList>
    </citation>
    <scope>NUCLEOTIDE SEQUENCE</scope>
</reference>
<keyword evidence="4 9" id="KW-0547">Nucleotide-binding</keyword>
<dbReference type="GO" id="GO:0005524">
    <property type="term" value="F:ATP binding"/>
    <property type="evidence" value="ECO:0007669"/>
    <property type="project" value="UniProtKB-UniRule"/>
</dbReference>
<comment type="similarity">
    <text evidence="8">Belongs to the TRAFAC class myosin-kinesin ATPase superfamily. Kinesin family. KIN-5/BimC subfamily.</text>
</comment>
<keyword evidence="5 9" id="KW-0067">ATP-binding</keyword>
<dbReference type="GO" id="GO:0005875">
    <property type="term" value="C:microtubule associated complex"/>
    <property type="evidence" value="ECO:0007669"/>
    <property type="project" value="TreeGrafter"/>
</dbReference>
<feature type="region of interest" description="Disordered" evidence="11">
    <location>
        <begin position="1212"/>
        <end position="1285"/>
    </location>
</feature>
<dbReference type="Pfam" id="PF00225">
    <property type="entry name" value="Kinesin"/>
    <property type="match status" value="1"/>
</dbReference>
<feature type="coiled-coil region" evidence="10">
    <location>
        <begin position="740"/>
        <end position="919"/>
    </location>
</feature>
<dbReference type="PROSITE" id="PS50067">
    <property type="entry name" value="KINESIN_MOTOR_2"/>
    <property type="match status" value="1"/>
</dbReference>
<evidence type="ECO:0000256" key="5">
    <source>
        <dbReference type="ARBA" id="ARBA00022840"/>
    </source>
</evidence>
<gene>
    <name evidence="13" type="ORF">XDN619_LOCUS32781</name>
</gene>
<evidence type="ECO:0000256" key="6">
    <source>
        <dbReference type="ARBA" id="ARBA00023175"/>
    </source>
</evidence>
<dbReference type="GO" id="GO:0007052">
    <property type="term" value="P:mitotic spindle organization"/>
    <property type="evidence" value="ECO:0007669"/>
    <property type="project" value="TreeGrafter"/>
</dbReference>
<feature type="binding site" evidence="9">
    <location>
        <begin position="188"/>
        <end position="195"/>
    </location>
    <ligand>
        <name>ATP</name>
        <dbReference type="ChEBI" id="CHEBI:30616"/>
    </ligand>
</feature>
<dbReference type="InterPro" id="IPR019821">
    <property type="entry name" value="Kinesin_motor_CS"/>
</dbReference>
<dbReference type="FunFam" id="3.40.850.10:FF:000019">
    <property type="entry name" value="Kinesin-like protein KIN-5D"/>
    <property type="match status" value="1"/>
</dbReference>